<comment type="caution">
    <text evidence="1">The sequence shown here is derived from an EMBL/GenBank/DDBJ whole genome shotgun (WGS) entry which is preliminary data.</text>
</comment>
<dbReference type="Proteomes" id="UP001529510">
    <property type="component" value="Unassembled WGS sequence"/>
</dbReference>
<name>A0ABD0PR83_CIRMR</name>
<dbReference type="PANTHER" id="PTHR17609:SF2">
    <property type="entry name" value="HMG DOMAIN-CONTAINING PROTEIN 3"/>
    <property type="match status" value="1"/>
</dbReference>
<evidence type="ECO:0000313" key="1">
    <source>
        <dbReference type="EMBL" id="KAL0176549.1"/>
    </source>
</evidence>
<gene>
    <name evidence="1" type="ORF">M9458_028879</name>
</gene>
<sequence>PSVEDVCSTAVLGAQKEQQRHSTVSLLRSCLQFPESESELQDVFSLIQQLNSQQNHTEETSGWPSFYEPAATHCSLCQYPLLKGDQSSLAGLEECWLLTERLIRPVTLQLKVCTNLQCLAIHSFTDLHP</sequence>
<feature type="non-terminal residue" evidence="1">
    <location>
        <position position="1"/>
    </location>
</feature>
<dbReference type="PANTHER" id="PTHR17609">
    <property type="entry name" value="HMG DOMAIN-CONTAINING PROTEIN 3"/>
    <property type="match status" value="1"/>
</dbReference>
<reference evidence="1 2" key="1">
    <citation type="submission" date="2024-05" db="EMBL/GenBank/DDBJ databases">
        <title>Genome sequencing and assembly of Indian major carp, Cirrhinus mrigala (Hamilton, 1822).</title>
        <authorList>
            <person name="Mohindra V."/>
            <person name="Chowdhury L.M."/>
            <person name="Lal K."/>
            <person name="Jena J.K."/>
        </authorList>
    </citation>
    <scope>NUCLEOTIDE SEQUENCE [LARGE SCALE GENOMIC DNA]</scope>
    <source>
        <strain evidence="1">CM1030</strain>
        <tissue evidence="1">Blood</tissue>
    </source>
</reference>
<proteinExistence type="predicted"/>
<accession>A0ABD0PR83</accession>
<feature type="non-terminal residue" evidence="1">
    <location>
        <position position="129"/>
    </location>
</feature>
<dbReference type="AlphaFoldDB" id="A0ABD0PR83"/>
<evidence type="ECO:0000313" key="2">
    <source>
        <dbReference type="Proteomes" id="UP001529510"/>
    </source>
</evidence>
<keyword evidence="2" id="KW-1185">Reference proteome</keyword>
<protein>
    <submittedName>
        <fullName evidence="1">Uncharacterized protein</fullName>
    </submittedName>
</protein>
<organism evidence="1 2">
    <name type="scientific">Cirrhinus mrigala</name>
    <name type="common">Mrigala</name>
    <dbReference type="NCBI Taxonomy" id="683832"/>
    <lineage>
        <taxon>Eukaryota</taxon>
        <taxon>Metazoa</taxon>
        <taxon>Chordata</taxon>
        <taxon>Craniata</taxon>
        <taxon>Vertebrata</taxon>
        <taxon>Euteleostomi</taxon>
        <taxon>Actinopterygii</taxon>
        <taxon>Neopterygii</taxon>
        <taxon>Teleostei</taxon>
        <taxon>Ostariophysi</taxon>
        <taxon>Cypriniformes</taxon>
        <taxon>Cyprinidae</taxon>
        <taxon>Labeoninae</taxon>
        <taxon>Labeonini</taxon>
        <taxon>Cirrhinus</taxon>
    </lineage>
</organism>
<dbReference type="InterPro" id="IPR039598">
    <property type="entry name" value="HMGXB3"/>
</dbReference>
<dbReference type="EMBL" id="JAMKFB020000014">
    <property type="protein sequence ID" value="KAL0176549.1"/>
    <property type="molecule type" value="Genomic_DNA"/>
</dbReference>